<keyword evidence="3 6" id="KW-0175">Coiled coil</keyword>
<dbReference type="Pfam" id="PF18111">
    <property type="entry name" value="RPGR1_C"/>
    <property type="match status" value="1"/>
</dbReference>
<dbReference type="Gene3D" id="2.60.40.150">
    <property type="entry name" value="C2 domain"/>
    <property type="match status" value="3"/>
</dbReference>
<dbReference type="PANTHER" id="PTHR14240">
    <property type="entry name" value="RETINITIS PIGMENTOSA GTPASE REGULATOR-INTERACTING PROTEIN"/>
    <property type="match status" value="1"/>
</dbReference>
<comment type="similarity">
    <text evidence="2">Belongs to the RPGRIP1 family.</text>
</comment>
<proteinExistence type="inferred from homology"/>
<feature type="compositionally biased region" description="Polar residues" evidence="7">
    <location>
        <begin position="1025"/>
        <end position="1046"/>
    </location>
</feature>
<feature type="compositionally biased region" description="Basic and acidic residues" evidence="7">
    <location>
        <begin position="1015"/>
        <end position="1024"/>
    </location>
</feature>
<dbReference type="SMART" id="SM00239">
    <property type="entry name" value="C2"/>
    <property type="match status" value="1"/>
</dbReference>
<gene>
    <name evidence="10" type="ORF">OKA104_LOCUS5269</name>
    <name evidence="9" type="ORF">VCS650_LOCUS34449</name>
</gene>
<feature type="region of interest" description="Disordered" evidence="7">
    <location>
        <begin position="910"/>
        <end position="1063"/>
    </location>
</feature>
<evidence type="ECO:0000256" key="5">
    <source>
        <dbReference type="ARBA" id="ARBA00023273"/>
    </source>
</evidence>
<dbReference type="EMBL" id="CAJOAY010000181">
    <property type="protein sequence ID" value="CAF3574348.1"/>
    <property type="molecule type" value="Genomic_DNA"/>
</dbReference>
<evidence type="ECO:0000256" key="1">
    <source>
        <dbReference type="ARBA" id="ARBA00004138"/>
    </source>
</evidence>
<keyword evidence="4" id="KW-0969">Cilium</keyword>
<evidence type="ECO:0000313" key="9">
    <source>
        <dbReference type="EMBL" id="CAF1363528.1"/>
    </source>
</evidence>
<dbReference type="PROSITE" id="PS50004">
    <property type="entry name" value="C2"/>
    <property type="match status" value="1"/>
</dbReference>
<dbReference type="Proteomes" id="UP000663881">
    <property type="component" value="Unassembled WGS sequence"/>
</dbReference>
<evidence type="ECO:0000256" key="6">
    <source>
        <dbReference type="SAM" id="Coils"/>
    </source>
</evidence>
<sequence>MDFTPARDTTTLSGLDQPQGQAKRISSERQMIAKLDPAELQDRYLRLYDDHLVLKQHARKQEDQIKKLATKLTKVVGDKKKSEAVPFGAKSGIRDAEIENQLAEYRNKISELREQNKLLKQRVVLSQQQAQAAQQMKKSNVMYDSVSSRIDTGQSKRIPSPLLHNVRVIGPRDSFRTSGTTPRVNSGLLEDARMTNKQLEESLDKANQQLNSYEQQIEHLRQQLSQRDNEHEQNLLRLRSQAVTTGGDSRVNLQENIDMIRLQRDLRDKSDELRRLQTQCTTFESQNRSLQLTNAELLKEIDRLDRQIKDEQSRALQLRTELRNGSRSNTVIHELNAQIEDFRRECELLKEANSKLVSSAFNADREREFREKERALRLQIAQLEATIKADLGDRGNLLDKLTLEKNSNQRTDDEHRTMHLKYLEMKEKYDDLAEKMKFFERESDINMKEIEEALIILRQRKQRQEPNFDFLLKVDDEKAQNVNRRILELESQLAETANELEKTRNLLFMQYKINRDYKLEVDCVQRKMDENHAEFSSRVLESGQLLDIRAERIRKLEKALKDVAYGTRQYRVQEQPTTDGHLTHELIEDAIELERGQNLIEIHISRASFNERALEYFGKNNEPSTFCSIEFFEHELQMTPIIKGKIPEYNFTAQYIVNVDDFLLYYLQKEYTLIELHQTVGQSFQTIAACKLSLKQLIEGSQGRLHGTAKLVASHQNNIDIGTFGVVEYWVRLRVPMEQAFRLLKEKMKAQGYLVTTSRQSTKTSDDIEQRHELDPNMNELTIAILNCSNVKAATPDHQPDLYCIYKFYDFTDHDTITIPSSNNPNFDDRIQYPCQMDADLDRYLKQSQLTIFVFDDRDQKDDRYAARADIPLISLAHDNEIRGTFDMHNDRGEKNGTMDVTLKWTYSYLPPSSSTRTPNQRSKSIPTNPREPLALLPDESVSGHKTIAEKQREMNVRLTPQDVLGSDSEQRPKPDLPRNSSGVPATSISRPVRNANPNHHPRTLSNASTNSKRVSFDNRDDNTPTKLQPGDQSITDETNRTLSPESSDETENHPVTSTRYVDESDPDIVYHSTTPISTKKREDVVTIGIHDLVLNANCPVFEDENCEKVFVSVEFLDYPPQELETPYALGKGEPNTKYSFNFQKNCPITGQQKQQLAELVGPQSSGEIKFVVVAEPPEDQPSLDCIDIGYATVNAKQLLHNQKDLVEKNIDGKINFLIEFFVLIFILFAVHGMDEEQQVIGRMNVTVSIIQALKNIQNQEQNNRRMLS</sequence>
<evidence type="ECO:0000256" key="3">
    <source>
        <dbReference type="ARBA" id="ARBA00023054"/>
    </source>
</evidence>
<dbReference type="OrthoDB" id="2133912at2759"/>
<dbReference type="Proteomes" id="UP000663891">
    <property type="component" value="Unassembled WGS sequence"/>
</dbReference>
<feature type="compositionally biased region" description="Polar residues" evidence="7">
    <location>
        <begin position="7"/>
        <end position="20"/>
    </location>
</feature>
<accession>A0A815I574</accession>
<dbReference type="InterPro" id="IPR021656">
    <property type="entry name" value="C2-C2_1"/>
</dbReference>
<dbReference type="InterPro" id="IPR000008">
    <property type="entry name" value="C2_dom"/>
</dbReference>
<dbReference type="PANTHER" id="PTHR14240:SF1">
    <property type="entry name" value="PROTEIN FANTOM-RELATED"/>
    <property type="match status" value="1"/>
</dbReference>
<dbReference type="AlphaFoldDB" id="A0A815I574"/>
<organism evidence="9 11">
    <name type="scientific">Adineta steineri</name>
    <dbReference type="NCBI Taxonomy" id="433720"/>
    <lineage>
        <taxon>Eukaryota</taxon>
        <taxon>Metazoa</taxon>
        <taxon>Spiralia</taxon>
        <taxon>Gnathifera</taxon>
        <taxon>Rotifera</taxon>
        <taxon>Eurotatoria</taxon>
        <taxon>Bdelloidea</taxon>
        <taxon>Adinetida</taxon>
        <taxon>Adinetidae</taxon>
        <taxon>Adineta</taxon>
    </lineage>
</organism>
<evidence type="ECO:0000256" key="7">
    <source>
        <dbReference type="SAM" id="MobiDB-lite"/>
    </source>
</evidence>
<dbReference type="Gene3D" id="1.20.5.1160">
    <property type="entry name" value="Vasodilator-stimulated phosphoprotein"/>
    <property type="match status" value="1"/>
</dbReference>
<feature type="compositionally biased region" description="Basic and acidic residues" evidence="7">
    <location>
        <begin position="947"/>
        <end position="956"/>
    </location>
</feature>
<feature type="coiled-coil region" evidence="6">
    <location>
        <begin position="95"/>
        <end position="129"/>
    </location>
</feature>
<feature type="coiled-coil region" evidence="6">
    <location>
        <begin position="472"/>
        <end position="506"/>
    </location>
</feature>
<dbReference type="GO" id="GO:0005856">
    <property type="term" value="C:cytoskeleton"/>
    <property type="evidence" value="ECO:0007669"/>
    <property type="project" value="UniProtKB-ARBA"/>
</dbReference>
<comment type="caution">
    <text evidence="9">The sequence shown here is derived from an EMBL/GenBank/DDBJ whole genome shotgun (WGS) entry which is preliminary data.</text>
</comment>
<keyword evidence="5" id="KW-0966">Cell projection</keyword>
<feature type="compositionally biased region" description="Polar residues" evidence="7">
    <location>
        <begin position="979"/>
        <end position="990"/>
    </location>
</feature>
<evidence type="ECO:0000313" key="11">
    <source>
        <dbReference type="Proteomes" id="UP000663891"/>
    </source>
</evidence>
<feature type="domain" description="C2" evidence="8">
    <location>
        <begin position="760"/>
        <end position="886"/>
    </location>
</feature>
<feature type="region of interest" description="Disordered" evidence="7">
    <location>
        <begin position="1"/>
        <end position="27"/>
    </location>
</feature>
<dbReference type="CDD" id="cd00030">
    <property type="entry name" value="C2"/>
    <property type="match status" value="1"/>
</dbReference>
<dbReference type="InterPro" id="IPR041091">
    <property type="entry name" value="RPGRIP1_C"/>
</dbReference>
<evidence type="ECO:0000256" key="4">
    <source>
        <dbReference type="ARBA" id="ARBA00023069"/>
    </source>
</evidence>
<feature type="compositionally biased region" description="Polar residues" evidence="7">
    <location>
        <begin position="911"/>
        <end position="928"/>
    </location>
</feature>
<evidence type="ECO:0000313" key="10">
    <source>
        <dbReference type="EMBL" id="CAF3574348.1"/>
    </source>
</evidence>
<evidence type="ECO:0000259" key="8">
    <source>
        <dbReference type="PROSITE" id="PS50004"/>
    </source>
</evidence>
<reference evidence="9" key="1">
    <citation type="submission" date="2021-02" db="EMBL/GenBank/DDBJ databases">
        <authorList>
            <person name="Nowell W R."/>
        </authorList>
    </citation>
    <scope>NUCLEOTIDE SEQUENCE</scope>
</reference>
<feature type="coiled-coil region" evidence="6">
    <location>
        <begin position="189"/>
        <end position="386"/>
    </location>
</feature>
<dbReference type="InterPro" id="IPR031139">
    <property type="entry name" value="RPGRIP1_fam"/>
</dbReference>
<comment type="subcellular location">
    <subcellularLocation>
        <location evidence="1">Cell projection</location>
        <location evidence="1">Cilium</location>
    </subcellularLocation>
</comment>
<feature type="compositionally biased region" description="Polar residues" evidence="7">
    <location>
        <begin position="1004"/>
        <end position="1014"/>
    </location>
</feature>
<dbReference type="EMBL" id="CAJNON010000724">
    <property type="protein sequence ID" value="CAF1363528.1"/>
    <property type="molecule type" value="Genomic_DNA"/>
</dbReference>
<dbReference type="Pfam" id="PF11618">
    <property type="entry name" value="C2-C2_1"/>
    <property type="match status" value="2"/>
</dbReference>
<evidence type="ECO:0000256" key="2">
    <source>
        <dbReference type="ARBA" id="ARBA00006042"/>
    </source>
</evidence>
<dbReference type="SUPFAM" id="SSF49562">
    <property type="entry name" value="C2 domain (Calcium/lipid-binding domain, CaLB)"/>
    <property type="match status" value="2"/>
</dbReference>
<dbReference type="InterPro" id="IPR035892">
    <property type="entry name" value="C2_domain_sf"/>
</dbReference>
<dbReference type="GO" id="GO:1905515">
    <property type="term" value="P:non-motile cilium assembly"/>
    <property type="evidence" value="ECO:0007669"/>
    <property type="project" value="TreeGrafter"/>
</dbReference>
<name>A0A815I574_9BILA</name>
<dbReference type="GO" id="GO:0035869">
    <property type="term" value="C:ciliary transition zone"/>
    <property type="evidence" value="ECO:0007669"/>
    <property type="project" value="TreeGrafter"/>
</dbReference>
<protein>
    <recommendedName>
        <fullName evidence="8">C2 domain-containing protein</fullName>
    </recommendedName>
</protein>